<name>A0AAP0JZD6_9MAGN</name>
<dbReference type="AlphaFoldDB" id="A0AAP0JZD6"/>
<dbReference type="PANTHER" id="PTHR45749">
    <property type="match status" value="1"/>
</dbReference>
<keyword evidence="4" id="KW-1185">Reference proteome</keyword>
<evidence type="ECO:0000313" key="3">
    <source>
        <dbReference type="EMBL" id="KAK9141825.1"/>
    </source>
</evidence>
<gene>
    <name evidence="3" type="ORF">Syun_011225</name>
</gene>
<dbReference type="InterPro" id="IPR025398">
    <property type="entry name" value="DUF4371"/>
</dbReference>
<dbReference type="Pfam" id="PF14291">
    <property type="entry name" value="DUF4371"/>
    <property type="match status" value="1"/>
</dbReference>
<proteinExistence type="predicted"/>
<protein>
    <recommendedName>
        <fullName evidence="2">DUF4371 domain-containing protein</fullName>
    </recommendedName>
</protein>
<comment type="caution">
    <text evidence="3">The sequence shown here is derived from an EMBL/GenBank/DDBJ whole genome shotgun (WGS) entry which is preliminary data.</text>
</comment>
<feature type="compositionally biased region" description="Polar residues" evidence="1">
    <location>
        <begin position="36"/>
        <end position="45"/>
    </location>
</feature>
<feature type="domain" description="DUF4371" evidence="2">
    <location>
        <begin position="87"/>
        <end position="297"/>
    </location>
</feature>
<dbReference type="Proteomes" id="UP001420932">
    <property type="component" value="Unassembled WGS sequence"/>
</dbReference>
<reference evidence="3 4" key="1">
    <citation type="submission" date="2024-01" db="EMBL/GenBank/DDBJ databases">
        <title>Genome assemblies of Stephania.</title>
        <authorList>
            <person name="Yang L."/>
        </authorList>
    </citation>
    <scope>NUCLEOTIDE SEQUENCE [LARGE SCALE GENOMIC DNA]</scope>
    <source>
        <strain evidence="3">YNDBR</strain>
        <tissue evidence="3">Leaf</tissue>
    </source>
</reference>
<evidence type="ECO:0000259" key="2">
    <source>
        <dbReference type="Pfam" id="PF14291"/>
    </source>
</evidence>
<dbReference type="EMBL" id="JBBNAF010000005">
    <property type="protein sequence ID" value="KAK9141825.1"/>
    <property type="molecule type" value="Genomic_DNA"/>
</dbReference>
<dbReference type="PANTHER" id="PTHR45749:SF37">
    <property type="entry name" value="OS05G0311600 PROTEIN"/>
    <property type="match status" value="1"/>
</dbReference>
<sequence>MPFSILRHTSFGLNSMERHGNKRTKTIFSFFKSSGEASKVGNLSPSVVEASSREETRPLESPTQEVYIDSNSLERDPGLRTPIRQYSPHRNSVQSVENLSNVTRHIDRVINAQTSEDVRKNRLRLKVTSEAIRWLSLQGCAVRGHREGSTSENRGNLIEMLKLMGRLNVNIEDVILDNAPGNAKYTSPNIQKEILHIMANMVRKKIREEIGDKKFCLLVDEAKDAGGKEEMAIVLRFVDGQGSIKERFFDIVQVENTAASTLKKSVCNSLARCNLLIDDLRGQGYDGASNMRGAWNGLQALFLKDSSICILCALFCSSTTTSISCRTLKRNRRFGYSFQSCLLLLTL</sequence>
<evidence type="ECO:0000313" key="4">
    <source>
        <dbReference type="Proteomes" id="UP001420932"/>
    </source>
</evidence>
<accession>A0AAP0JZD6</accession>
<evidence type="ECO:0000256" key="1">
    <source>
        <dbReference type="SAM" id="MobiDB-lite"/>
    </source>
</evidence>
<organism evidence="3 4">
    <name type="scientific">Stephania yunnanensis</name>
    <dbReference type="NCBI Taxonomy" id="152371"/>
    <lineage>
        <taxon>Eukaryota</taxon>
        <taxon>Viridiplantae</taxon>
        <taxon>Streptophyta</taxon>
        <taxon>Embryophyta</taxon>
        <taxon>Tracheophyta</taxon>
        <taxon>Spermatophyta</taxon>
        <taxon>Magnoliopsida</taxon>
        <taxon>Ranunculales</taxon>
        <taxon>Menispermaceae</taxon>
        <taxon>Menispermoideae</taxon>
        <taxon>Cissampelideae</taxon>
        <taxon>Stephania</taxon>
    </lineage>
</organism>
<feature type="region of interest" description="Disordered" evidence="1">
    <location>
        <begin position="36"/>
        <end position="65"/>
    </location>
</feature>